<organism evidence="1">
    <name type="scientific">Jonesiaceae bacterium BS-20</name>
    <dbReference type="NCBI Taxonomy" id="3120821"/>
    <lineage>
        <taxon>Bacteria</taxon>
        <taxon>Bacillati</taxon>
        <taxon>Actinomycetota</taxon>
        <taxon>Actinomycetes</taxon>
        <taxon>Micrococcales</taxon>
        <taxon>Jonesiaceae</taxon>
    </lineage>
</organism>
<dbReference type="AlphaFoldDB" id="A0AAU7DQG6"/>
<accession>A0AAU7DQG6</accession>
<reference evidence="1" key="1">
    <citation type="submission" date="2024-02" db="EMBL/GenBank/DDBJ databases">
        <title>Tomenella chthoni gen. nov. sp. nov., a member of the family Jonesiaceae isolated from bat guano.</title>
        <authorList>
            <person name="Miller S.L."/>
            <person name="King J."/>
            <person name="Sankaranarayanan K."/>
            <person name="Lawson P.A."/>
        </authorList>
    </citation>
    <scope>NUCLEOTIDE SEQUENCE</scope>
    <source>
        <strain evidence="1">BS-20</strain>
    </source>
</reference>
<dbReference type="Pfam" id="PF21810">
    <property type="entry name" value="DUF6880"/>
    <property type="match status" value="1"/>
</dbReference>
<name>A0AAU7DQG6_9MICO</name>
<dbReference type="InterPro" id="IPR049245">
    <property type="entry name" value="DUF6880"/>
</dbReference>
<gene>
    <name evidence="1" type="ORF">V5R04_09270</name>
</gene>
<protein>
    <submittedName>
        <fullName evidence="1">Uncharacterized protein</fullName>
    </submittedName>
</protein>
<sequence>MELALLPLADAVLPLIRSNNPNLWRYSASNEQGMSMHKGAAILEAAIGAPDALPQLGVRVATPKETYSVAHKALASAIKVIGRADDSAGIIGDACRELIRLHPLAAKAAGVAQLELAKWFWRFHFNEEVDYFNLDPVAYAPALGEKGIARLRSLVIAFREQIAATPLSDGPYSYDHREFLAEYLEQRLAVLDKDFDAIVTTHLREGKVAAHVEDVAEAFEEIGELELAITWAHRALLFDRGHQAAQAANRWWRLLGQQRPEELPGAARLLFDRWPNSTSAARLVENAGVEPVSHIMDVLQQFPDALVRFQLDTLADPKLAWETAHQLELVSAWVWKDLAKAYFPTDPVASIEVQLQIISANLTEAKTSKYRPAALELKELRKAANQASAQALTAVDQGIAELREKYNRRPSFLAALTRARLP</sequence>
<proteinExistence type="predicted"/>
<evidence type="ECO:0000313" key="1">
    <source>
        <dbReference type="EMBL" id="XBH20437.1"/>
    </source>
</evidence>
<dbReference type="EMBL" id="CP146203">
    <property type="protein sequence ID" value="XBH20437.1"/>
    <property type="molecule type" value="Genomic_DNA"/>
</dbReference>